<dbReference type="RefSeq" id="XP_007772126.1">
    <property type="nucleotide sequence ID" value="XM_007773936.1"/>
</dbReference>
<organism evidence="1 2">
    <name type="scientific">Coniophora puteana (strain RWD-64-598)</name>
    <name type="common">Brown rot fungus</name>
    <dbReference type="NCBI Taxonomy" id="741705"/>
    <lineage>
        <taxon>Eukaryota</taxon>
        <taxon>Fungi</taxon>
        <taxon>Dikarya</taxon>
        <taxon>Basidiomycota</taxon>
        <taxon>Agaricomycotina</taxon>
        <taxon>Agaricomycetes</taxon>
        <taxon>Agaricomycetidae</taxon>
        <taxon>Boletales</taxon>
        <taxon>Coniophorineae</taxon>
        <taxon>Coniophoraceae</taxon>
        <taxon>Coniophora</taxon>
    </lineage>
</organism>
<sequence>MLSCFSSFVYQTYLQKFPQHIGRTKFAGFAESHVSLLAVVVNRAGNEVTLKHLAIATGMALRTFYGS</sequence>
<dbReference type="EMBL" id="JH711583">
    <property type="protein sequence ID" value="EIW77776.1"/>
    <property type="molecule type" value="Genomic_DNA"/>
</dbReference>
<proteinExistence type="predicted"/>
<protein>
    <submittedName>
        <fullName evidence="1">Uncharacterized protein</fullName>
    </submittedName>
</protein>
<comment type="caution">
    <text evidence="1">The sequence shown here is derived from an EMBL/GenBank/DDBJ whole genome shotgun (WGS) entry which is preliminary data.</text>
</comment>
<evidence type="ECO:0000313" key="1">
    <source>
        <dbReference type="EMBL" id="EIW77776.1"/>
    </source>
</evidence>
<keyword evidence="2" id="KW-1185">Reference proteome</keyword>
<dbReference type="AlphaFoldDB" id="A0A5M3MFK5"/>
<evidence type="ECO:0000313" key="2">
    <source>
        <dbReference type="Proteomes" id="UP000053558"/>
    </source>
</evidence>
<reference evidence="2" key="1">
    <citation type="journal article" date="2012" name="Science">
        <title>The Paleozoic origin of enzymatic lignin decomposition reconstructed from 31 fungal genomes.</title>
        <authorList>
            <person name="Floudas D."/>
            <person name="Binder M."/>
            <person name="Riley R."/>
            <person name="Barry K."/>
            <person name="Blanchette R.A."/>
            <person name="Henrissat B."/>
            <person name="Martinez A.T."/>
            <person name="Otillar R."/>
            <person name="Spatafora J.W."/>
            <person name="Yadav J.S."/>
            <person name="Aerts A."/>
            <person name="Benoit I."/>
            <person name="Boyd A."/>
            <person name="Carlson A."/>
            <person name="Copeland A."/>
            <person name="Coutinho P.M."/>
            <person name="de Vries R.P."/>
            <person name="Ferreira P."/>
            <person name="Findley K."/>
            <person name="Foster B."/>
            <person name="Gaskell J."/>
            <person name="Glotzer D."/>
            <person name="Gorecki P."/>
            <person name="Heitman J."/>
            <person name="Hesse C."/>
            <person name="Hori C."/>
            <person name="Igarashi K."/>
            <person name="Jurgens J.A."/>
            <person name="Kallen N."/>
            <person name="Kersten P."/>
            <person name="Kohler A."/>
            <person name="Kuees U."/>
            <person name="Kumar T.K.A."/>
            <person name="Kuo A."/>
            <person name="LaButti K."/>
            <person name="Larrondo L.F."/>
            <person name="Lindquist E."/>
            <person name="Ling A."/>
            <person name="Lombard V."/>
            <person name="Lucas S."/>
            <person name="Lundell T."/>
            <person name="Martin R."/>
            <person name="McLaughlin D.J."/>
            <person name="Morgenstern I."/>
            <person name="Morin E."/>
            <person name="Murat C."/>
            <person name="Nagy L.G."/>
            <person name="Nolan M."/>
            <person name="Ohm R.A."/>
            <person name="Patyshakuliyeva A."/>
            <person name="Rokas A."/>
            <person name="Ruiz-Duenas F.J."/>
            <person name="Sabat G."/>
            <person name="Salamov A."/>
            <person name="Samejima M."/>
            <person name="Schmutz J."/>
            <person name="Slot J.C."/>
            <person name="St John F."/>
            <person name="Stenlid J."/>
            <person name="Sun H."/>
            <person name="Sun S."/>
            <person name="Syed K."/>
            <person name="Tsang A."/>
            <person name="Wiebenga A."/>
            <person name="Young D."/>
            <person name="Pisabarro A."/>
            <person name="Eastwood D.C."/>
            <person name="Martin F."/>
            <person name="Cullen D."/>
            <person name="Grigoriev I.V."/>
            <person name="Hibbett D.S."/>
        </authorList>
    </citation>
    <scope>NUCLEOTIDE SEQUENCE [LARGE SCALE GENOMIC DNA]</scope>
    <source>
        <strain evidence="2">RWD-64-598 SS2</strain>
    </source>
</reference>
<name>A0A5M3MFK5_CONPW</name>
<dbReference type="GeneID" id="19203673"/>
<gene>
    <name evidence="1" type="ORF">CONPUDRAFT_156961</name>
</gene>
<dbReference type="KEGG" id="cput:CONPUDRAFT_156961"/>
<dbReference type="Proteomes" id="UP000053558">
    <property type="component" value="Unassembled WGS sequence"/>
</dbReference>
<accession>A0A5M3MFK5</accession>